<dbReference type="HOGENOM" id="CLU_1730389_0_0_11"/>
<accession>D9W9L2</accession>
<keyword evidence="6" id="KW-1185">Reference proteome</keyword>
<sequence>MSAPRAFTAERARRPRHRESGPNAGLVTDPGSPWVGVGACTGRPGCAKSLADVRAHAARAVAGAPRSPDTPQGSGDARQDSPDAPPVYFSGCERRCGHPGGRWVDALAISGTDYRLTVRDAREPDGVTDAGATDVAAEQLADAVATARGTA</sequence>
<feature type="region of interest" description="Disordered" evidence="4">
    <location>
        <begin position="58"/>
        <end position="89"/>
    </location>
</feature>
<dbReference type="GO" id="GO:0046872">
    <property type="term" value="F:metal ion binding"/>
    <property type="evidence" value="ECO:0007669"/>
    <property type="project" value="UniProtKB-KW"/>
</dbReference>
<evidence type="ECO:0000256" key="1">
    <source>
        <dbReference type="ARBA" id="ARBA00022723"/>
    </source>
</evidence>
<dbReference type="STRING" id="457427.SSOG_00412"/>
<proteinExistence type="predicted"/>
<evidence type="ECO:0000313" key="6">
    <source>
        <dbReference type="Proteomes" id="UP000003963"/>
    </source>
</evidence>
<evidence type="ECO:0000313" key="5">
    <source>
        <dbReference type="EMBL" id="EFL20700.1"/>
    </source>
</evidence>
<dbReference type="Gene3D" id="3.30.413.10">
    <property type="entry name" value="Sulfite Reductase Hemoprotein, domain 1"/>
    <property type="match status" value="1"/>
</dbReference>
<keyword evidence="2" id="KW-0408">Iron</keyword>
<dbReference type="RefSeq" id="WP_009712522.1">
    <property type="nucleotide sequence ID" value="NZ_GG657754.1"/>
</dbReference>
<dbReference type="InterPro" id="IPR045854">
    <property type="entry name" value="NO2/SO3_Rdtase_4Fe4S_sf"/>
</dbReference>
<evidence type="ECO:0000256" key="4">
    <source>
        <dbReference type="SAM" id="MobiDB-lite"/>
    </source>
</evidence>
<dbReference type="AlphaFoldDB" id="D9W9L2"/>
<protein>
    <submittedName>
        <fullName evidence="5">Cobalamin biosynthesis protein CobG</fullName>
    </submittedName>
</protein>
<keyword evidence="1" id="KW-0479">Metal-binding</keyword>
<evidence type="ECO:0000256" key="3">
    <source>
        <dbReference type="ARBA" id="ARBA00023014"/>
    </source>
</evidence>
<gene>
    <name evidence="5" type="ORF">SSOG_00412</name>
</gene>
<dbReference type="EMBL" id="GG657754">
    <property type="protein sequence ID" value="EFL20700.1"/>
    <property type="molecule type" value="Genomic_DNA"/>
</dbReference>
<reference evidence="5 6" key="1">
    <citation type="submission" date="2009-02" db="EMBL/GenBank/DDBJ databases">
        <title>Annotation of Streptomyces hygroscopicus strain ATCC 53653.</title>
        <authorList>
            <consortium name="The Broad Institute Genome Sequencing Platform"/>
            <consortium name="Broad Institute Microbial Sequencing Center"/>
            <person name="Fischbach M."/>
            <person name="Godfrey P."/>
            <person name="Ward D."/>
            <person name="Young S."/>
            <person name="Zeng Q."/>
            <person name="Koehrsen M."/>
            <person name="Alvarado L."/>
            <person name="Berlin A.M."/>
            <person name="Bochicchio J."/>
            <person name="Borenstein D."/>
            <person name="Chapman S.B."/>
            <person name="Chen Z."/>
            <person name="Engels R."/>
            <person name="Freedman E."/>
            <person name="Gellesch M."/>
            <person name="Goldberg J."/>
            <person name="Griggs A."/>
            <person name="Gujja S."/>
            <person name="Heilman E.R."/>
            <person name="Heiman D.I."/>
            <person name="Hepburn T.A."/>
            <person name="Howarth C."/>
            <person name="Jen D."/>
            <person name="Larson L."/>
            <person name="Lewis B."/>
            <person name="Mehta T."/>
            <person name="Park D."/>
            <person name="Pearson M."/>
            <person name="Richards J."/>
            <person name="Roberts A."/>
            <person name="Saif S."/>
            <person name="Shea T.D."/>
            <person name="Shenoy N."/>
            <person name="Sisk P."/>
            <person name="Stolte C."/>
            <person name="Sykes S.N."/>
            <person name="Thomson T."/>
            <person name="Walk T."/>
            <person name="White J."/>
            <person name="Yandava C."/>
            <person name="Straight P."/>
            <person name="Clardy J."/>
            <person name="Hung D."/>
            <person name="Kolter R."/>
            <person name="Mekalanos J."/>
            <person name="Walker S."/>
            <person name="Walsh C.T."/>
            <person name="Wieland-Brown L.C."/>
            <person name="Haas B."/>
            <person name="Nusbaum C."/>
            <person name="Birren B."/>
        </authorList>
    </citation>
    <scope>NUCLEOTIDE SEQUENCE [LARGE SCALE GENOMIC DNA]</scope>
    <source>
        <strain evidence="5 6">ATCC 53653</strain>
    </source>
</reference>
<feature type="region of interest" description="Disordered" evidence="4">
    <location>
        <begin position="1"/>
        <end position="33"/>
    </location>
</feature>
<evidence type="ECO:0000256" key="2">
    <source>
        <dbReference type="ARBA" id="ARBA00023004"/>
    </source>
</evidence>
<name>D9W9L2_9ACTN</name>
<dbReference type="Proteomes" id="UP000003963">
    <property type="component" value="Unassembled WGS sequence"/>
</dbReference>
<keyword evidence="3" id="KW-0411">Iron-sulfur</keyword>
<dbReference type="GO" id="GO:0051536">
    <property type="term" value="F:iron-sulfur cluster binding"/>
    <property type="evidence" value="ECO:0007669"/>
    <property type="project" value="UniProtKB-KW"/>
</dbReference>
<organism evidence="5 6">
    <name type="scientific">Streptomyces himastatinicus ATCC 53653</name>
    <dbReference type="NCBI Taxonomy" id="457427"/>
    <lineage>
        <taxon>Bacteria</taxon>
        <taxon>Bacillati</taxon>
        <taxon>Actinomycetota</taxon>
        <taxon>Actinomycetes</taxon>
        <taxon>Kitasatosporales</taxon>
        <taxon>Streptomycetaceae</taxon>
        <taxon>Streptomyces</taxon>
        <taxon>Streptomyces violaceusniger group</taxon>
    </lineage>
</organism>